<dbReference type="InterPro" id="IPR025280">
    <property type="entry name" value="SNIPE"/>
</dbReference>
<sequence>MTNGTETAADWYPDPTGKHERRYWNGTTWTEHVFSAGVQSVDPMPATAIDDTADSETASAPVTRREARANAPQAVRETAALVATQPQADEERVGKSRKVSFFGAKKQAESLIEENDRLEALITQYGLNEVSELDGIKRELQEQIAAAEQELARARADAQASIAERSAAQQDIVNLRDAARLQEYGLYDFENPAESSVALATELESVRSEIKRLVRDGGATTASSTFTFNNSVAKGRKFVNDMSKLLLRAYNAEAENCIKTVRAGNLESAQKRLSTVVTQVERLGTMIDLRITPGYHFLRLKELELASRHLQALQVEKELERARREELREQKKAEQELAREKERLQKERTHYLNALATLEANGDVEGAERLRAKLTDVEHAIENVDYRAANIRAGYVYVISNIGAFGPEVVKIGLTRRLDPMDRVNELGDASVPFRFDVHALFFADDAVAIEAMLHQHFAEQRLNKVNLRREYFRATPEQVLAALREHNVEVLEYSLEPAAAEYRSSIAEDSSSPRDPGRI</sequence>
<comment type="caution">
    <text evidence="4">The sequence shown here is derived from an EMBL/GenBank/DDBJ whole genome shotgun (WGS) entry which is preliminary data.</text>
</comment>
<gene>
    <name evidence="4" type="ORF">GCM10022200_25370</name>
</gene>
<feature type="coiled-coil region" evidence="1">
    <location>
        <begin position="108"/>
        <end position="164"/>
    </location>
</feature>
<proteinExistence type="predicted"/>
<protein>
    <recommendedName>
        <fullName evidence="3">Bacteriophage T5 Orf172 DNA-binding domain-containing protein</fullName>
    </recommendedName>
</protein>
<dbReference type="EMBL" id="BAAAYU010000005">
    <property type="protein sequence ID" value="GAA3640611.1"/>
    <property type="molecule type" value="Genomic_DNA"/>
</dbReference>
<dbReference type="Pfam" id="PF13250">
    <property type="entry name" value="SNIPE"/>
    <property type="match status" value="1"/>
</dbReference>
<evidence type="ECO:0000256" key="2">
    <source>
        <dbReference type="SAM" id="MobiDB-lite"/>
    </source>
</evidence>
<dbReference type="InterPro" id="IPR018306">
    <property type="entry name" value="Phage_T5_Orf172_DNA-bd"/>
</dbReference>
<feature type="coiled-coil region" evidence="1">
    <location>
        <begin position="310"/>
        <end position="361"/>
    </location>
</feature>
<dbReference type="InterPro" id="IPR018929">
    <property type="entry name" value="DUF2510"/>
</dbReference>
<dbReference type="Pfam" id="PF13455">
    <property type="entry name" value="MUG113"/>
    <property type="match status" value="1"/>
</dbReference>
<dbReference type="RefSeq" id="WP_344739146.1">
    <property type="nucleotide sequence ID" value="NZ_BAAAYU010000005.1"/>
</dbReference>
<accession>A0ABP7ATZ6</accession>
<dbReference type="SMART" id="SM00974">
    <property type="entry name" value="T5orf172"/>
    <property type="match status" value="1"/>
</dbReference>
<feature type="domain" description="Bacteriophage T5 Orf172 DNA-binding" evidence="3">
    <location>
        <begin position="404"/>
        <end position="487"/>
    </location>
</feature>
<evidence type="ECO:0000313" key="5">
    <source>
        <dbReference type="Proteomes" id="UP001501697"/>
    </source>
</evidence>
<name>A0ABP7ATZ6_9MICO</name>
<reference evidence="5" key="1">
    <citation type="journal article" date="2019" name="Int. J. Syst. Evol. Microbiol.">
        <title>The Global Catalogue of Microorganisms (GCM) 10K type strain sequencing project: providing services to taxonomists for standard genome sequencing and annotation.</title>
        <authorList>
            <consortium name="The Broad Institute Genomics Platform"/>
            <consortium name="The Broad Institute Genome Sequencing Center for Infectious Disease"/>
            <person name="Wu L."/>
            <person name="Ma J."/>
        </authorList>
    </citation>
    <scope>NUCLEOTIDE SEQUENCE [LARGE SCALE GENOMIC DNA]</scope>
    <source>
        <strain evidence="5">JCM 16544</strain>
    </source>
</reference>
<evidence type="ECO:0000256" key="1">
    <source>
        <dbReference type="SAM" id="Coils"/>
    </source>
</evidence>
<dbReference type="Proteomes" id="UP001501697">
    <property type="component" value="Unassembled WGS sequence"/>
</dbReference>
<keyword evidence="5" id="KW-1185">Reference proteome</keyword>
<evidence type="ECO:0000259" key="3">
    <source>
        <dbReference type="SMART" id="SM00974"/>
    </source>
</evidence>
<organism evidence="4 5">
    <name type="scientific">Microbacterium awajiense</name>
    <dbReference type="NCBI Taxonomy" id="415214"/>
    <lineage>
        <taxon>Bacteria</taxon>
        <taxon>Bacillati</taxon>
        <taxon>Actinomycetota</taxon>
        <taxon>Actinomycetes</taxon>
        <taxon>Micrococcales</taxon>
        <taxon>Microbacteriaceae</taxon>
        <taxon>Microbacterium</taxon>
    </lineage>
</organism>
<evidence type="ECO:0000313" key="4">
    <source>
        <dbReference type="EMBL" id="GAA3640611.1"/>
    </source>
</evidence>
<dbReference type="Pfam" id="PF10708">
    <property type="entry name" value="DUF2510"/>
    <property type="match status" value="1"/>
</dbReference>
<keyword evidence="1" id="KW-0175">Coiled coil</keyword>
<feature type="region of interest" description="Disordered" evidence="2">
    <location>
        <begin position="52"/>
        <end position="73"/>
    </location>
</feature>